<comment type="subcellular location">
    <subcellularLocation>
        <location evidence="1">Cytoplasm</location>
    </subcellularLocation>
</comment>
<dbReference type="Gene3D" id="2.160.20.70">
    <property type="match status" value="1"/>
</dbReference>
<dbReference type="GO" id="GO:0007021">
    <property type="term" value="P:tubulin complex assembly"/>
    <property type="evidence" value="ECO:0000318"/>
    <property type="project" value="GO_Central"/>
</dbReference>
<organism evidence="7 8">
    <name type="scientific">Monosiga brevicollis</name>
    <name type="common">Choanoflagellate</name>
    <dbReference type="NCBI Taxonomy" id="81824"/>
    <lineage>
        <taxon>Eukaryota</taxon>
        <taxon>Choanoflagellata</taxon>
        <taxon>Craspedida</taxon>
        <taxon>Salpingoecidae</taxon>
        <taxon>Monosiga</taxon>
    </lineage>
</organism>
<gene>
    <name evidence="7" type="ORF">MONBRDRAFT_30772</name>
</gene>
<protein>
    <recommendedName>
        <fullName evidence="6">C-CAP/cofactor C-like domain-containing protein</fullName>
    </recommendedName>
</protein>
<dbReference type="OMA" id="CDAMRFG"/>
<dbReference type="PANTHER" id="PTHR15139">
    <property type="entry name" value="TUBULIN FOLDING COFACTOR C"/>
    <property type="match status" value="1"/>
</dbReference>
<dbReference type="PROSITE" id="PS51329">
    <property type="entry name" value="C_CAP_COFACTOR_C"/>
    <property type="match status" value="1"/>
</dbReference>
<name>A9UP54_MONBE</name>
<dbReference type="KEGG" id="mbr:MONBRDRAFT_30772"/>
<dbReference type="GO" id="GO:0015631">
    <property type="term" value="F:tubulin binding"/>
    <property type="evidence" value="ECO:0007669"/>
    <property type="project" value="InterPro"/>
</dbReference>
<dbReference type="AlphaFoldDB" id="A9UP54"/>
<accession>A9UP54</accession>
<dbReference type="InterPro" id="IPR027684">
    <property type="entry name" value="TBCC"/>
</dbReference>
<proteinExistence type="inferred from homology"/>
<feature type="domain" description="C-CAP/cofactor C-like" evidence="6">
    <location>
        <begin position="165"/>
        <end position="335"/>
    </location>
</feature>
<dbReference type="FunCoup" id="A9UP54">
    <property type="interactions" value="871"/>
</dbReference>
<dbReference type="GO" id="GO:0005737">
    <property type="term" value="C:cytoplasm"/>
    <property type="evidence" value="ECO:0000318"/>
    <property type="project" value="GO_Central"/>
</dbReference>
<dbReference type="InterPro" id="IPR012945">
    <property type="entry name" value="Tubulin-bd_cofactor_C_dom"/>
</dbReference>
<comment type="subunit">
    <text evidence="5">Supercomplex made of cofactors A to E. Cofactors A and D function by capturing and stabilizing tubulin in a quasi-native conformation. Cofactor E binds to the cofactor D-tubulin complex; interaction with cofactor C then causes the release of tubulin polypeptides that are committed to the native state.</text>
</comment>
<evidence type="ECO:0000256" key="3">
    <source>
        <dbReference type="ARBA" id="ARBA00022490"/>
    </source>
</evidence>
<dbReference type="InterPro" id="IPR038397">
    <property type="entry name" value="TBCC_N_sf"/>
</dbReference>
<dbReference type="eggNOG" id="KOG2512">
    <property type="taxonomic scope" value="Eukaryota"/>
</dbReference>
<dbReference type="Proteomes" id="UP000001357">
    <property type="component" value="Unassembled WGS sequence"/>
</dbReference>
<dbReference type="InParanoid" id="A9UP54"/>
<evidence type="ECO:0000313" key="7">
    <source>
        <dbReference type="EMBL" id="EDQ92361.1"/>
    </source>
</evidence>
<evidence type="ECO:0000256" key="5">
    <source>
        <dbReference type="ARBA" id="ARBA00026055"/>
    </source>
</evidence>
<evidence type="ECO:0000259" key="6">
    <source>
        <dbReference type="PROSITE" id="PS51329"/>
    </source>
</evidence>
<dbReference type="GO" id="GO:0007023">
    <property type="term" value="P:post-chaperonin tubulin folding pathway"/>
    <property type="evidence" value="ECO:0007669"/>
    <property type="project" value="InterPro"/>
</dbReference>
<dbReference type="EMBL" id="CH991543">
    <property type="protein sequence ID" value="EDQ92361.1"/>
    <property type="molecule type" value="Genomic_DNA"/>
</dbReference>
<dbReference type="Gene3D" id="1.20.58.1250">
    <property type="entry name" value="Tubulin Binding Cofactor C, N-terminal domain"/>
    <property type="match status" value="1"/>
</dbReference>
<dbReference type="InterPro" id="IPR017901">
    <property type="entry name" value="C-CAP_CF_C-like"/>
</dbReference>
<keyword evidence="8" id="KW-1185">Reference proteome</keyword>
<dbReference type="STRING" id="81824.A9UP54"/>
<evidence type="ECO:0000256" key="2">
    <source>
        <dbReference type="ARBA" id="ARBA00008848"/>
    </source>
</evidence>
<reference evidence="7 8" key="1">
    <citation type="journal article" date="2008" name="Nature">
        <title>The genome of the choanoflagellate Monosiga brevicollis and the origin of metazoans.</title>
        <authorList>
            <consortium name="JGI Sequencing"/>
            <person name="King N."/>
            <person name="Westbrook M.J."/>
            <person name="Young S.L."/>
            <person name="Kuo A."/>
            <person name="Abedin M."/>
            <person name="Chapman J."/>
            <person name="Fairclough S."/>
            <person name="Hellsten U."/>
            <person name="Isogai Y."/>
            <person name="Letunic I."/>
            <person name="Marr M."/>
            <person name="Pincus D."/>
            <person name="Putnam N."/>
            <person name="Rokas A."/>
            <person name="Wright K.J."/>
            <person name="Zuzow R."/>
            <person name="Dirks W."/>
            <person name="Good M."/>
            <person name="Goodstein D."/>
            <person name="Lemons D."/>
            <person name="Li W."/>
            <person name="Lyons J.B."/>
            <person name="Morris A."/>
            <person name="Nichols S."/>
            <person name="Richter D.J."/>
            <person name="Salamov A."/>
            <person name="Bork P."/>
            <person name="Lim W.A."/>
            <person name="Manning G."/>
            <person name="Miller W.T."/>
            <person name="McGinnis W."/>
            <person name="Shapiro H."/>
            <person name="Tjian R."/>
            <person name="Grigoriev I.V."/>
            <person name="Rokhsar D."/>
        </authorList>
    </citation>
    <scope>NUCLEOTIDE SEQUENCE [LARGE SCALE GENOMIC DNA]</scope>
    <source>
        <strain evidence="8">MX1 / ATCC 50154</strain>
    </source>
</reference>
<dbReference type="InterPro" id="IPR016098">
    <property type="entry name" value="CAP/MinC_C"/>
</dbReference>
<dbReference type="GO" id="GO:0006457">
    <property type="term" value="P:protein folding"/>
    <property type="evidence" value="ECO:0000318"/>
    <property type="project" value="GO_Central"/>
</dbReference>
<keyword evidence="3" id="KW-0963">Cytoplasm</keyword>
<dbReference type="RefSeq" id="XP_001742123.1">
    <property type="nucleotide sequence ID" value="XM_001742071.1"/>
</dbReference>
<sequence>MRNTCGSMADMEDVEARRLAMMAKLDARHTARAEQIQADKEFAEQQANPEESVTDFEKDFRAQLQGLAASRDALTAEMGKLKLTARFDELTVQFAALRKSLNDAAHFLPAYDLRRCQLSINEFDESLQQRRAELIPKKRFAFKGKKSRAVPSTEADVSSSASAEPLSSAKADAAAPVAASPNSRIFADQTDQTIELGSELNGKDVSLHNLKNCTVIIKAALGSGHVSRLDNCKILSGPVSRSWLIDGCVNTTFVAACQQARQRAVARSLSLSMRIHNAYDTAFYIHVSSRAIIEDCDRLGFAPYNWTYERLDEDFEASGLPRDTNNWDKVNDFKWLDATQPSPHWHCIPTENRQTFS</sequence>
<dbReference type="InterPro" id="IPR031925">
    <property type="entry name" value="TBCC_N"/>
</dbReference>
<keyword evidence="4" id="KW-0007">Acetylation</keyword>
<comment type="similarity">
    <text evidence="2">Belongs to the TBCC family.</text>
</comment>
<evidence type="ECO:0000256" key="4">
    <source>
        <dbReference type="ARBA" id="ARBA00022990"/>
    </source>
</evidence>
<dbReference type="GeneID" id="5887586"/>
<dbReference type="PANTHER" id="PTHR15139:SF0">
    <property type="entry name" value="TUBULIN-SPECIFIC CHAPERONE C"/>
    <property type="match status" value="1"/>
</dbReference>
<evidence type="ECO:0000313" key="8">
    <source>
        <dbReference type="Proteomes" id="UP000001357"/>
    </source>
</evidence>
<evidence type="ECO:0000256" key="1">
    <source>
        <dbReference type="ARBA" id="ARBA00004496"/>
    </source>
</evidence>
<dbReference type="Pfam" id="PF16752">
    <property type="entry name" value="TBCC_N"/>
    <property type="match status" value="1"/>
</dbReference>
<dbReference type="Pfam" id="PF07986">
    <property type="entry name" value="TBCC"/>
    <property type="match status" value="1"/>
</dbReference>